<sequence length="136" mass="15119">MSDLFFSYPTVSDTFLGDEMTMVAFFELLLVKNRDVYAVDGDVCSLFMHKRYVVIPIANGYSVMATEIMNNEVSVEENEESEASNGIEKLEISNGTDEVSENSSSMQKDEDGVTGDYCLVNSSLDCHIICMLLLVL</sequence>
<accession>A0A7J8RWF7</accession>
<name>A0A7J8RWF7_GOSDV</name>
<dbReference type="Proteomes" id="UP000593561">
    <property type="component" value="Unassembled WGS sequence"/>
</dbReference>
<evidence type="ECO:0000256" key="1">
    <source>
        <dbReference type="SAM" id="MobiDB-lite"/>
    </source>
</evidence>
<evidence type="ECO:0000313" key="3">
    <source>
        <dbReference type="Proteomes" id="UP000593561"/>
    </source>
</evidence>
<protein>
    <submittedName>
        <fullName evidence="2">Uncharacterized protein</fullName>
    </submittedName>
</protein>
<organism evidence="2 3">
    <name type="scientific">Gossypium davidsonii</name>
    <name type="common">Davidson's cotton</name>
    <name type="synonym">Gossypium klotzschianum subsp. davidsonii</name>
    <dbReference type="NCBI Taxonomy" id="34287"/>
    <lineage>
        <taxon>Eukaryota</taxon>
        <taxon>Viridiplantae</taxon>
        <taxon>Streptophyta</taxon>
        <taxon>Embryophyta</taxon>
        <taxon>Tracheophyta</taxon>
        <taxon>Spermatophyta</taxon>
        <taxon>Magnoliopsida</taxon>
        <taxon>eudicotyledons</taxon>
        <taxon>Gunneridae</taxon>
        <taxon>Pentapetalae</taxon>
        <taxon>rosids</taxon>
        <taxon>malvids</taxon>
        <taxon>Malvales</taxon>
        <taxon>Malvaceae</taxon>
        <taxon>Malvoideae</taxon>
        <taxon>Gossypium</taxon>
    </lineage>
</organism>
<reference evidence="2 3" key="1">
    <citation type="journal article" date="2019" name="Genome Biol. Evol.">
        <title>Insights into the evolution of the New World diploid cottons (Gossypium, subgenus Houzingenia) based on genome sequencing.</title>
        <authorList>
            <person name="Grover C.E."/>
            <person name="Arick M.A. 2nd"/>
            <person name="Thrash A."/>
            <person name="Conover J.L."/>
            <person name="Sanders W.S."/>
            <person name="Peterson D.G."/>
            <person name="Frelichowski J.E."/>
            <person name="Scheffler J.A."/>
            <person name="Scheffler B.E."/>
            <person name="Wendel J.F."/>
        </authorList>
    </citation>
    <scope>NUCLEOTIDE SEQUENCE [LARGE SCALE GENOMIC DNA]</scope>
    <source>
        <strain evidence="2">27</strain>
        <tissue evidence="2">Leaf</tissue>
    </source>
</reference>
<feature type="region of interest" description="Disordered" evidence="1">
    <location>
        <begin position="77"/>
        <end position="110"/>
    </location>
</feature>
<dbReference type="AlphaFoldDB" id="A0A7J8RWF7"/>
<comment type="caution">
    <text evidence="2">The sequence shown here is derived from an EMBL/GenBank/DDBJ whole genome shotgun (WGS) entry which is preliminary data.</text>
</comment>
<proteinExistence type="predicted"/>
<gene>
    <name evidence="2" type="ORF">Godav_027321</name>
</gene>
<feature type="compositionally biased region" description="Polar residues" evidence="1">
    <location>
        <begin position="93"/>
        <end position="106"/>
    </location>
</feature>
<evidence type="ECO:0000313" key="2">
    <source>
        <dbReference type="EMBL" id="MBA0617910.1"/>
    </source>
</evidence>
<dbReference type="EMBL" id="JABFAC010000007">
    <property type="protein sequence ID" value="MBA0617910.1"/>
    <property type="molecule type" value="Genomic_DNA"/>
</dbReference>
<keyword evidence="3" id="KW-1185">Reference proteome</keyword>